<feature type="transmembrane region" description="Helical" evidence="2">
    <location>
        <begin position="12"/>
        <end position="32"/>
    </location>
</feature>
<keyword evidence="2" id="KW-0812">Transmembrane</keyword>
<gene>
    <name evidence="3" type="ORF">ABVK25_005884</name>
</gene>
<accession>A0ABR4B8L2</accession>
<evidence type="ECO:0000256" key="1">
    <source>
        <dbReference type="SAM" id="MobiDB-lite"/>
    </source>
</evidence>
<keyword evidence="2" id="KW-0472">Membrane</keyword>
<proteinExistence type="predicted"/>
<evidence type="ECO:0000313" key="4">
    <source>
        <dbReference type="Proteomes" id="UP001590951"/>
    </source>
</evidence>
<reference evidence="3 4" key="1">
    <citation type="submission" date="2024-09" db="EMBL/GenBank/DDBJ databases">
        <title>Rethinking Asexuality: The Enigmatic Case of Functional Sexual Genes in Lepraria (Stereocaulaceae).</title>
        <authorList>
            <person name="Doellman M."/>
            <person name="Sun Y."/>
            <person name="Barcenas-Pena A."/>
            <person name="Lumbsch H.T."/>
            <person name="Grewe F."/>
        </authorList>
    </citation>
    <scope>NUCLEOTIDE SEQUENCE [LARGE SCALE GENOMIC DNA]</scope>
    <source>
        <strain evidence="3 4">Grewe 0041</strain>
    </source>
</reference>
<feature type="region of interest" description="Disordered" evidence="1">
    <location>
        <begin position="173"/>
        <end position="196"/>
    </location>
</feature>
<keyword evidence="2" id="KW-1133">Transmembrane helix</keyword>
<dbReference type="PROSITE" id="PS51257">
    <property type="entry name" value="PROKAR_LIPOPROTEIN"/>
    <property type="match status" value="1"/>
</dbReference>
<keyword evidence="4" id="KW-1185">Reference proteome</keyword>
<evidence type="ECO:0000256" key="2">
    <source>
        <dbReference type="SAM" id="Phobius"/>
    </source>
</evidence>
<dbReference type="Proteomes" id="UP001590951">
    <property type="component" value="Unassembled WGS sequence"/>
</dbReference>
<evidence type="ECO:0000313" key="3">
    <source>
        <dbReference type="EMBL" id="KAL2053955.1"/>
    </source>
</evidence>
<organism evidence="3 4">
    <name type="scientific">Lepraria finkii</name>
    <dbReference type="NCBI Taxonomy" id="1340010"/>
    <lineage>
        <taxon>Eukaryota</taxon>
        <taxon>Fungi</taxon>
        <taxon>Dikarya</taxon>
        <taxon>Ascomycota</taxon>
        <taxon>Pezizomycotina</taxon>
        <taxon>Lecanoromycetes</taxon>
        <taxon>OSLEUM clade</taxon>
        <taxon>Lecanoromycetidae</taxon>
        <taxon>Lecanorales</taxon>
        <taxon>Lecanorineae</taxon>
        <taxon>Stereocaulaceae</taxon>
        <taxon>Lepraria</taxon>
    </lineage>
</organism>
<sequence length="196" mass="19815">MRALPVSFLSSAPSVIPIWVILFILVSGCIAVSNDARCYTGNGTLSADLSCNLGQDISFCCGVGWSCLSNGLFQYRDSTSFAEGNYTDKTFPANSCLGTCLAKGGSEDQTLLHDCGGSGNGDTNSWCCAGVEGTTGQGQDCCSTNATTSLDSYPYSTITVVTALSTNSAAAASTTSSSSSSASTNKASSSVATAAS</sequence>
<name>A0ABR4B8L2_9LECA</name>
<dbReference type="EMBL" id="JBHFEH010000018">
    <property type="protein sequence ID" value="KAL2053955.1"/>
    <property type="molecule type" value="Genomic_DNA"/>
</dbReference>
<comment type="caution">
    <text evidence="3">The sequence shown here is derived from an EMBL/GenBank/DDBJ whole genome shotgun (WGS) entry which is preliminary data.</text>
</comment>
<protein>
    <submittedName>
        <fullName evidence="3">Uncharacterized protein</fullName>
    </submittedName>
</protein>